<keyword evidence="3" id="KW-0863">Zinc-finger</keyword>
<dbReference type="HOGENOM" id="CLU_054417_0_0_1"/>
<evidence type="ECO:0000313" key="13">
    <source>
        <dbReference type="Proteomes" id="UP000027265"/>
    </source>
</evidence>
<feature type="compositionally biased region" description="Polar residues" evidence="11">
    <location>
        <begin position="147"/>
        <end position="161"/>
    </location>
</feature>
<accession>A0A067PIU6</accession>
<dbReference type="STRING" id="933084.A0A067PIU6"/>
<comment type="similarity">
    <text evidence="10">Belongs to the SGF11 family.</text>
</comment>
<evidence type="ECO:0000256" key="6">
    <source>
        <dbReference type="ARBA" id="ARBA00023015"/>
    </source>
</evidence>
<evidence type="ECO:0000256" key="3">
    <source>
        <dbReference type="ARBA" id="ARBA00022771"/>
    </source>
</evidence>
<dbReference type="Proteomes" id="UP000027265">
    <property type="component" value="Unassembled WGS sequence"/>
</dbReference>
<proteinExistence type="inferred from homology"/>
<dbReference type="GO" id="GO:0006325">
    <property type="term" value="P:chromatin organization"/>
    <property type="evidence" value="ECO:0007669"/>
    <property type="project" value="UniProtKB-KW"/>
</dbReference>
<feature type="compositionally biased region" description="Polar residues" evidence="11">
    <location>
        <begin position="224"/>
        <end position="236"/>
    </location>
</feature>
<keyword evidence="13" id="KW-1185">Reference proteome</keyword>
<keyword evidence="7 10" id="KW-0010">Activator</keyword>
<keyword evidence="5" id="KW-0156">Chromatin regulator</keyword>
<evidence type="ECO:0000256" key="8">
    <source>
        <dbReference type="ARBA" id="ARBA00023163"/>
    </source>
</evidence>
<evidence type="ECO:0000256" key="11">
    <source>
        <dbReference type="SAM" id="MobiDB-lite"/>
    </source>
</evidence>
<dbReference type="GO" id="GO:0070461">
    <property type="term" value="C:SAGA-type complex"/>
    <property type="evidence" value="ECO:0007669"/>
    <property type="project" value="UniProtKB-ARBA"/>
</dbReference>
<gene>
    <name evidence="12" type="ORF">JAAARDRAFT_37833</name>
</gene>
<keyword evidence="9" id="KW-0539">Nucleus</keyword>
<dbReference type="Gene3D" id="3.30.160.60">
    <property type="entry name" value="Classic Zinc Finger"/>
    <property type="match status" value="1"/>
</dbReference>
<evidence type="ECO:0000256" key="4">
    <source>
        <dbReference type="ARBA" id="ARBA00022833"/>
    </source>
</evidence>
<keyword evidence="6" id="KW-0805">Transcription regulation</keyword>
<organism evidence="12 13">
    <name type="scientific">Jaapia argillacea MUCL 33604</name>
    <dbReference type="NCBI Taxonomy" id="933084"/>
    <lineage>
        <taxon>Eukaryota</taxon>
        <taxon>Fungi</taxon>
        <taxon>Dikarya</taxon>
        <taxon>Basidiomycota</taxon>
        <taxon>Agaricomycotina</taxon>
        <taxon>Agaricomycetes</taxon>
        <taxon>Agaricomycetidae</taxon>
        <taxon>Jaapiales</taxon>
        <taxon>Jaapiaceae</taxon>
        <taxon>Jaapia</taxon>
    </lineage>
</organism>
<feature type="region of interest" description="Disordered" evidence="11">
    <location>
        <begin position="128"/>
        <end position="332"/>
    </location>
</feature>
<keyword evidence="4" id="KW-0862">Zinc</keyword>
<evidence type="ECO:0000313" key="12">
    <source>
        <dbReference type="EMBL" id="KDQ54734.1"/>
    </source>
</evidence>
<dbReference type="OrthoDB" id="21557at2759"/>
<dbReference type="GO" id="GO:0005634">
    <property type="term" value="C:nucleus"/>
    <property type="evidence" value="ECO:0007669"/>
    <property type="project" value="UniProtKB-SubCell"/>
</dbReference>
<keyword evidence="8" id="KW-0804">Transcription</keyword>
<dbReference type="InterPro" id="IPR013246">
    <property type="entry name" value="SAGA_su_Sgf11"/>
</dbReference>
<evidence type="ECO:0000256" key="9">
    <source>
        <dbReference type="ARBA" id="ARBA00023242"/>
    </source>
</evidence>
<dbReference type="Pfam" id="PF08209">
    <property type="entry name" value="Sgf11"/>
    <property type="match status" value="1"/>
</dbReference>
<dbReference type="EMBL" id="KL197727">
    <property type="protein sequence ID" value="KDQ54734.1"/>
    <property type="molecule type" value="Genomic_DNA"/>
</dbReference>
<evidence type="ECO:0000256" key="2">
    <source>
        <dbReference type="ARBA" id="ARBA00022723"/>
    </source>
</evidence>
<evidence type="ECO:0000256" key="5">
    <source>
        <dbReference type="ARBA" id="ARBA00022853"/>
    </source>
</evidence>
<evidence type="ECO:0000256" key="7">
    <source>
        <dbReference type="ARBA" id="ARBA00023159"/>
    </source>
</evidence>
<feature type="compositionally biased region" description="Low complexity" evidence="11">
    <location>
        <begin position="323"/>
        <end position="332"/>
    </location>
</feature>
<dbReference type="GO" id="GO:0008270">
    <property type="term" value="F:zinc ion binding"/>
    <property type="evidence" value="ECO:0007669"/>
    <property type="project" value="UniProtKB-KW"/>
</dbReference>
<protein>
    <recommendedName>
        <fullName evidence="10">SAGA-associated factor 11</fullName>
    </recommendedName>
</protein>
<sequence length="332" mass="34918">MPSKDDILAELTSKLMDAMVDDIVMDIGLKAHHEIVRSRAVCHICHTRCNSIHVPRSSSQGHAASSSSRIASPSAEPRSVNGPSGTGTSTPTNGKNDVNIYFECANCTRQIASNRYATHLSSCMGIGTRKGAARGATNKVKVPSELGRSTSPFFGSDNGNMSDDNKNSKAKGKSKSKRVDEAEFNLNRKRPGSPMASPSKKQKKQPGSGSPVGRAKAEPDASTIPVNSSNGSQSKVPSRLRESSTASFLEPSRSRSSSVDSRSSASTPTSSAISARSPSFVNGSSTTGKKSIRAKPPSPPRIPAPIIRVPEPDYLVDVEGDETGSSTDSDSS</sequence>
<dbReference type="AlphaFoldDB" id="A0A067PIU6"/>
<evidence type="ECO:0000256" key="1">
    <source>
        <dbReference type="ARBA" id="ARBA00004123"/>
    </source>
</evidence>
<reference evidence="13" key="1">
    <citation type="journal article" date="2014" name="Proc. Natl. Acad. Sci. U.S.A.">
        <title>Extensive sampling of basidiomycete genomes demonstrates inadequacy of the white-rot/brown-rot paradigm for wood decay fungi.</title>
        <authorList>
            <person name="Riley R."/>
            <person name="Salamov A.A."/>
            <person name="Brown D.W."/>
            <person name="Nagy L.G."/>
            <person name="Floudas D."/>
            <person name="Held B.W."/>
            <person name="Levasseur A."/>
            <person name="Lombard V."/>
            <person name="Morin E."/>
            <person name="Otillar R."/>
            <person name="Lindquist E.A."/>
            <person name="Sun H."/>
            <person name="LaButti K.M."/>
            <person name="Schmutz J."/>
            <person name="Jabbour D."/>
            <person name="Luo H."/>
            <person name="Baker S.E."/>
            <person name="Pisabarro A.G."/>
            <person name="Walton J.D."/>
            <person name="Blanchette R.A."/>
            <person name="Henrissat B."/>
            <person name="Martin F."/>
            <person name="Cullen D."/>
            <person name="Hibbett D.S."/>
            <person name="Grigoriev I.V."/>
        </authorList>
    </citation>
    <scope>NUCLEOTIDE SEQUENCE [LARGE SCALE GENOMIC DNA]</scope>
    <source>
        <strain evidence="13">MUCL 33604</strain>
    </source>
</reference>
<evidence type="ECO:0000256" key="10">
    <source>
        <dbReference type="RuleBase" id="RU261113"/>
    </source>
</evidence>
<name>A0A067PIU6_9AGAM</name>
<feature type="region of interest" description="Disordered" evidence="11">
    <location>
        <begin position="55"/>
        <end position="93"/>
    </location>
</feature>
<comment type="subcellular location">
    <subcellularLocation>
        <location evidence="1 10">Nucleus</location>
    </subcellularLocation>
</comment>
<keyword evidence="2" id="KW-0479">Metal-binding</keyword>
<feature type="compositionally biased region" description="Low complexity" evidence="11">
    <location>
        <begin position="254"/>
        <end position="279"/>
    </location>
</feature>
<feature type="compositionally biased region" description="Low complexity" evidence="11">
    <location>
        <begin position="57"/>
        <end position="93"/>
    </location>
</feature>
<dbReference type="InParanoid" id="A0A067PIU6"/>